<comment type="subunit">
    <text evidence="8">Component of 250-400 kDa complexes called cytochrome oxidase assembly intermediates or COA complexes.</text>
</comment>
<dbReference type="GO" id="GO:0005743">
    <property type="term" value="C:mitochondrial inner membrane"/>
    <property type="evidence" value="ECO:0007669"/>
    <property type="project" value="UniProtKB-SubCell"/>
</dbReference>
<dbReference type="InParanoid" id="G8JVI6"/>
<dbReference type="GO" id="GO:0033617">
    <property type="term" value="P:mitochondrial respiratory chain complex IV assembly"/>
    <property type="evidence" value="ECO:0007669"/>
    <property type="project" value="UniProtKB-UniRule"/>
</dbReference>
<keyword evidence="6 8" id="KW-0496">Mitochondrion</keyword>
<keyword evidence="7" id="KW-0472">Membrane</keyword>
<dbReference type="AlphaFoldDB" id="G8JVI6"/>
<dbReference type="KEGG" id="erc:Ecym_6285"/>
<dbReference type="GO" id="GO:0070130">
    <property type="term" value="P:negative regulation of mitochondrial translation"/>
    <property type="evidence" value="ECO:0007669"/>
    <property type="project" value="EnsemblFungi"/>
</dbReference>
<dbReference type="InterPro" id="IPR041752">
    <property type="entry name" value="Coa3"/>
</dbReference>
<evidence type="ECO:0000256" key="3">
    <source>
        <dbReference type="ARBA" id="ARBA00022692"/>
    </source>
</evidence>
<keyword evidence="3" id="KW-0812">Transmembrane</keyword>
<dbReference type="OrthoDB" id="10018333at2759"/>
<keyword evidence="4 8" id="KW-0999">Mitochondrion inner membrane</keyword>
<evidence type="ECO:0000256" key="2">
    <source>
        <dbReference type="ARBA" id="ARBA00007035"/>
    </source>
</evidence>
<dbReference type="FunCoup" id="G8JVI6">
    <property type="interactions" value="30"/>
</dbReference>
<evidence type="ECO:0000256" key="8">
    <source>
        <dbReference type="RuleBase" id="RU367056"/>
    </source>
</evidence>
<evidence type="ECO:0000256" key="4">
    <source>
        <dbReference type="ARBA" id="ARBA00022792"/>
    </source>
</evidence>
<keyword evidence="10" id="KW-1185">Reference proteome</keyword>
<dbReference type="EMBL" id="CP002502">
    <property type="protein sequence ID" value="AET40665.1"/>
    <property type="molecule type" value="Genomic_DNA"/>
</dbReference>
<dbReference type="PANTHER" id="PTHR15642">
    <property type="entry name" value="CYTOCHROME C OXIDASE ASSEMBLY FACTOR 3, MITOCHONDRIAL"/>
    <property type="match status" value="1"/>
</dbReference>
<dbReference type="HOGENOM" id="CLU_153999_0_0_1"/>
<dbReference type="GeneID" id="11469055"/>
<organism evidence="9 10">
    <name type="scientific">Eremothecium cymbalariae (strain CBS 270.75 / DBVPG 7215 / KCTC 17166 / NRRL Y-17582)</name>
    <name type="common">Yeast</name>
    <dbReference type="NCBI Taxonomy" id="931890"/>
    <lineage>
        <taxon>Eukaryota</taxon>
        <taxon>Fungi</taxon>
        <taxon>Dikarya</taxon>
        <taxon>Ascomycota</taxon>
        <taxon>Saccharomycotina</taxon>
        <taxon>Saccharomycetes</taxon>
        <taxon>Saccharomycetales</taxon>
        <taxon>Saccharomycetaceae</taxon>
        <taxon>Eremothecium</taxon>
    </lineage>
</organism>
<evidence type="ECO:0000256" key="1">
    <source>
        <dbReference type="ARBA" id="ARBA00004434"/>
    </source>
</evidence>
<evidence type="ECO:0000313" key="10">
    <source>
        <dbReference type="Proteomes" id="UP000006790"/>
    </source>
</evidence>
<sequence>MVFEPSPYQDRRTWKMTPAMLRARRPYFKQNMLGLCLLLGLSGGIYTYTYKILHKDDDFADVPIPPVDEKELKELKREYALEKARRAAEGSSS</sequence>
<accession>G8JVI6</accession>
<comment type="function">
    <text evidence="8">Required for assembly of cytochrome c oxidase (complex IV).</text>
</comment>
<dbReference type="PANTHER" id="PTHR15642:SF3">
    <property type="entry name" value="CYTOCHROME C OXIDASE ASSEMBLY FACTOR 3 HOMOLOG, MITOCHONDRIAL"/>
    <property type="match status" value="1"/>
</dbReference>
<dbReference type="Proteomes" id="UP000006790">
    <property type="component" value="Chromosome 6"/>
</dbReference>
<reference evidence="10" key="1">
    <citation type="journal article" date="2012" name="G3 (Bethesda)">
        <title>Pichia sorbitophila, an interspecies yeast hybrid reveals early steps of genome resolution following polyploidization.</title>
        <authorList>
            <person name="Leh Louis V."/>
            <person name="Despons L."/>
            <person name="Friedrich A."/>
            <person name="Martin T."/>
            <person name="Durrens P."/>
            <person name="Casaregola S."/>
            <person name="Neuveglise C."/>
            <person name="Fairhead C."/>
            <person name="Marck C."/>
            <person name="Cruz J.A."/>
            <person name="Straub M.L."/>
            <person name="Kugler V."/>
            <person name="Sacerdot C."/>
            <person name="Uzunov Z."/>
            <person name="Thierry A."/>
            <person name="Weiss S."/>
            <person name="Bleykasten C."/>
            <person name="De Montigny J."/>
            <person name="Jacques N."/>
            <person name="Jung P."/>
            <person name="Lemaire M."/>
            <person name="Mallet S."/>
            <person name="Morel G."/>
            <person name="Richard G.F."/>
            <person name="Sarkar A."/>
            <person name="Savel G."/>
            <person name="Schacherer J."/>
            <person name="Seret M.L."/>
            <person name="Talla E."/>
            <person name="Samson G."/>
            <person name="Jubin C."/>
            <person name="Poulain J."/>
            <person name="Vacherie B."/>
            <person name="Barbe V."/>
            <person name="Pelletier E."/>
            <person name="Sherman D.J."/>
            <person name="Westhof E."/>
            <person name="Weissenbach J."/>
            <person name="Baret P.V."/>
            <person name="Wincker P."/>
            <person name="Gaillardin C."/>
            <person name="Dujon B."/>
            <person name="Souciet J.L."/>
        </authorList>
    </citation>
    <scope>NUCLEOTIDE SEQUENCE [LARGE SCALE GENOMIC DNA]</scope>
    <source>
        <strain evidence="10">CBS 270.75 / DBVPG 7215 / KCTC 17166 / NRRL Y-17582</strain>
    </source>
</reference>
<dbReference type="eggNOG" id="ENOG502S440">
    <property type="taxonomic scope" value="Eukaryota"/>
</dbReference>
<comment type="similarity">
    <text evidence="2 8">Belongs to the COA3 family.</text>
</comment>
<name>G8JVI6_ERECY</name>
<proteinExistence type="inferred from homology"/>
<dbReference type="RefSeq" id="XP_003647482.1">
    <property type="nucleotide sequence ID" value="XM_003647434.1"/>
</dbReference>
<protein>
    <recommendedName>
        <fullName evidence="8">Cytochrome c oxidase assembly factor 3</fullName>
    </recommendedName>
</protein>
<evidence type="ECO:0000256" key="6">
    <source>
        <dbReference type="ARBA" id="ARBA00023128"/>
    </source>
</evidence>
<comment type="subcellular location">
    <subcellularLocation>
        <location evidence="1">Mitochondrion inner membrane</location>
        <topology evidence="1">Single-pass membrane protein</topology>
    </subcellularLocation>
</comment>
<evidence type="ECO:0000313" key="9">
    <source>
        <dbReference type="EMBL" id="AET40665.1"/>
    </source>
</evidence>
<gene>
    <name evidence="9" type="ordered locus">Ecym_6285</name>
</gene>
<dbReference type="STRING" id="931890.G8JVI6"/>
<dbReference type="OMA" id="WKMTPAM"/>
<evidence type="ECO:0000256" key="7">
    <source>
        <dbReference type="ARBA" id="ARBA00023136"/>
    </source>
</evidence>
<evidence type="ECO:0000256" key="5">
    <source>
        <dbReference type="ARBA" id="ARBA00022989"/>
    </source>
</evidence>
<keyword evidence="5" id="KW-1133">Transmembrane helix</keyword>